<evidence type="ECO:0000313" key="3">
    <source>
        <dbReference type="EMBL" id="RDI73454.1"/>
    </source>
</evidence>
<dbReference type="SMART" id="SM00267">
    <property type="entry name" value="GGDEF"/>
    <property type="match status" value="1"/>
</dbReference>
<dbReference type="InterPro" id="IPR052155">
    <property type="entry name" value="Biofilm_reg_signaling"/>
</dbReference>
<dbReference type="NCBIfam" id="TIGR00254">
    <property type="entry name" value="GGDEF"/>
    <property type="match status" value="1"/>
</dbReference>
<dbReference type="Proteomes" id="UP000254134">
    <property type="component" value="Unassembled WGS sequence"/>
</dbReference>
<feature type="domain" description="GGDEF" evidence="2">
    <location>
        <begin position="301"/>
        <end position="433"/>
    </location>
</feature>
<dbReference type="Pfam" id="PF00563">
    <property type="entry name" value="EAL"/>
    <property type="match status" value="1"/>
</dbReference>
<sequence>MAAHLDGRTGRIRNAPAAGLAPATAGTRGTWRARVVAASPRLLSATAAAAAIGVALAAVELVRAQRPAAVLLLLPLLPCAAAVRAQTSEHRRLHRLRLLYEAIRRAHHAPGRNAGVLELLAAPRALTGADAAWLVLLPRRRSAALLVAAVGRDGTSPLAPRTLRKDRETAVLAEARAASARSLCVDDRGDPLHGLLSDLGLQRAVSVPLRGESGVIGLVLVGDRPGGSGRFGVEEVQLLEAFAGHAAVMLENDRLEQSVNDLSALKEELHRQAYHDALTGLPNRALFSERVASSLRQDGGGVPAVLFFDLDDFKTINDSLGHHAGDELLVAVAGRLRSAVRAGDLPARLGGDEFAVLARHAVDGDAEGVAERLVAALEAPFTIAGREMSVHASVGIAFGAPGVTSADELLRNADVAMYSAKHGGKRRHATYQPQMHTRVRRRQELATALERAAGRGEIAVHYQPIVDLASGRTVAVEALARWDRPDHGMLAPDVFIPLAEEIGLMAEIGRVVLREACSRVASWRRTFPGMEDLRLGVNLAPSEIGGRALVEDVASVLAETGLPPDRLMLEITESGVMGNPGEALAVMVGLRDLGVSLALDDFGTGHSSLAHLREFPIDTLKIAREFATGLPDSAVDTAFVETIVRLGRSLGLDVVAEGIESARQADAVTALGCAFAQGFYFGEPLAPLGLTFAFGSGSATGAALQVA</sequence>
<dbReference type="SUPFAM" id="SSF141868">
    <property type="entry name" value="EAL domain-like"/>
    <property type="match status" value="1"/>
</dbReference>
<keyword evidence="4" id="KW-1185">Reference proteome</keyword>
<evidence type="ECO:0000313" key="4">
    <source>
        <dbReference type="Proteomes" id="UP000254134"/>
    </source>
</evidence>
<evidence type="ECO:0000259" key="2">
    <source>
        <dbReference type="PROSITE" id="PS50887"/>
    </source>
</evidence>
<dbReference type="PROSITE" id="PS50887">
    <property type="entry name" value="GGDEF"/>
    <property type="match status" value="1"/>
</dbReference>
<comment type="caution">
    <text evidence="3">The sequence shown here is derived from an EMBL/GenBank/DDBJ whole genome shotgun (WGS) entry which is preliminary data.</text>
</comment>
<dbReference type="PROSITE" id="PS50883">
    <property type="entry name" value="EAL"/>
    <property type="match status" value="1"/>
</dbReference>
<dbReference type="PANTHER" id="PTHR44757">
    <property type="entry name" value="DIGUANYLATE CYCLASE DGCP"/>
    <property type="match status" value="1"/>
</dbReference>
<dbReference type="InterPro" id="IPR029016">
    <property type="entry name" value="GAF-like_dom_sf"/>
</dbReference>
<dbReference type="InterPro" id="IPR001633">
    <property type="entry name" value="EAL_dom"/>
</dbReference>
<dbReference type="Gene3D" id="3.30.450.40">
    <property type="match status" value="1"/>
</dbReference>
<reference evidence="4" key="2">
    <citation type="journal article" date="2019" name="MicrobiologyOpen">
        <title>High-quality draft genome sequence of Gaiella occulta isolated from a 150 meter deep mineral water borehole and comparison with the genome sequences of other deep-branching lineages of the phylum Actinobacteria.</title>
        <authorList>
            <person name="Severino R."/>
            <person name="Froufe H.J.C."/>
            <person name="Barroso C."/>
            <person name="Albuquerque L."/>
            <person name="Lobo-da-Cunha A."/>
            <person name="da Costa M.S."/>
            <person name="Egas C."/>
        </authorList>
    </citation>
    <scope>NUCLEOTIDE SEQUENCE [LARGE SCALE GENOMIC DNA]</scope>
    <source>
        <strain evidence="4">F2-233</strain>
    </source>
</reference>
<dbReference type="Pfam" id="PF13185">
    <property type="entry name" value="GAF_2"/>
    <property type="match status" value="1"/>
</dbReference>
<dbReference type="OrthoDB" id="23692at2"/>
<name>A0A7M2YU86_9ACTN</name>
<dbReference type="SMART" id="SM00052">
    <property type="entry name" value="EAL"/>
    <property type="match status" value="1"/>
</dbReference>
<dbReference type="SMART" id="SM00065">
    <property type="entry name" value="GAF"/>
    <property type="match status" value="1"/>
</dbReference>
<organism evidence="3 4">
    <name type="scientific">Gaiella occulta</name>
    <dbReference type="NCBI Taxonomy" id="1002870"/>
    <lineage>
        <taxon>Bacteria</taxon>
        <taxon>Bacillati</taxon>
        <taxon>Actinomycetota</taxon>
        <taxon>Thermoleophilia</taxon>
        <taxon>Gaiellales</taxon>
        <taxon>Gaiellaceae</taxon>
        <taxon>Gaiella</taxon>
    </lineage>
</organism>
<dbReference type="InterPro" id="IPR043128">
    <property type="entry name" value="Rev_trsase/Diguanyl_cyclase"/>
</dbReference>
<dbReference type="Gene3D" id="3.20.20.450">
    <property type="entry name" value="EAL domain"/>
    <property type="match status" value="1"/>
</dbReference>
<dbReference type="PANTHER" id="PTHR44757:SF2">
    <property type="entry name" value="BIOFILM ARCHITECTURE MAINTENANCE PROTEIN MBAA"/>
    <property type="match status" value="1"/>
</dbReference>
<protein>
    <submittedName>
        <fullName evidence="3">GGDEF: diguanylate cyclase (GGDEF) domain-containing protein</fullName>
    </submittedName>
</protein>
<proteinExistence type="predicted"/>
<accession>A0A7M2YU86</accession>
<dbReference type="AlphaFoldDB" id="A0A7M2YU86"/>
<evidence type="ECO:0000259" key="1">
    <source>
        <dbReference type="PROSITE" id="PS50883"/>
    </source>
</evidence>
<dbReference type="Gene3D" id="3.30.70.270">
    <property type="match status" value="1"/>
</dbReference>
<dbReference type="InterPro" id="IPR035919">
    <property type="entry name" value="EAL_sf"/>
</dbReference>
<gene>
    <name evidence="3" type="ORF">Gocc_2810</name>
</gene>
<dbReference type="CDD" id="cd01948">
    <property type="entry name" value="EAL"/>
    <property type="match status" value="1"/>
</dbReference>
<dbReference type="InterPro" id="IPR029787">
    <property type="entry name" value="Nucleotide_cyclase"/>
</dbReference>
<dbReference type="EMBL" id="QQZY01000009">
    <property type="protein sequence ID" value="RDI73454.1"/>
    <property type="molecule type" value="Genomic_DNA"/>
</dbReference>
<reference evidence="3 4" key="1">
    <citation type="submission" date="2018-07" db="EMBL/GenBank/DDBJ databases">
        <title>High-quality-draft genome sequence of Gaiella occulta.</title>
        <authorList>
            <person name="Severino R."/>
            <person name="Froufe H.J.C."/>
            <person name="Rainey F.A."/>
            <person name="Barroso C."/>
            <person name="Albuquerque L."/>
            <person name="Lobo-Da-Cunha A."/>
            <person name="Da Costa M.S."/>
            <person name="Egas C."/>
        </authorList>
    </citation>
    <scope>NUCLEOTIDE SEQUENCE [LARGE SCALE GENOMIC DNA]</scope>
    <source>
        <strain evidence="3 4">F2-233</strain>
    </source>
</reference>
<dbReference type="InterPro" id="IPR000160">
    <property type="entry name" value="GGDEF_dom"/>
</dbReference>
<dbReference type="CDD" id="cd01949">
    <property type="entry name" value="GGDEF"/>
    <property type="match status" value="1"/>
</dbReference>
<dbReference type="InterPro" id="IPR003018">
    <property type="entry name" value="GAF"/>
</dbReference>
<dbReference type="SUPFAM" id="SSF55073">
    <property type="entry name" value="Nucleotide cyclase"/>
    <property type="match status" value="1"/>
</dbReference>
<dbReference type="SUPFAM" id="SSF55781">
    <property type="entry name" value="GAF domain-like"/>
    <property type="match status" value="1"/>
</dbReference>
<feature type="domain" description="EAL" evidence="1">
    <location>
        <begin position="442"/>
        <end position="698"/>
    </location>
</feature>
<dbReference type="Pfam" id="PF00990">
    <property type="entry name" value="GGDEF"/>
    <property type="match status" value="1"/>
</dbReference>